<accession>A0A9D2AUZ3</accession>
<keyword evidence="1" id="KW-0472">Membrane</keyword>
<dbReference type="Proteomes" id="UP000886847">
    <property type="component" value="Unassembled WGS sequence"/>
</dbReference>
<feature type="transmembrane region" description="Helical" evidence="1">
    <location>
        <begin position="196"/>
        <end position="217"/>
    </location>
</feature>
<dbReference type="InterPro" id="IPR048634">
    <property type="entry name" value="SecD_SecF_C"/>
</dbReference>
<evidence type="ECO:0000313" key="3">
    <source>
        <dbReference type="EMBL" id="HIX50873.1"/>
    </source>
</evidence>
<name>A0A9D2AUZ3_9FIRM</name>
<organism evidence="3 4">
    <name type="scientific">Candidatus Borkfalkia faecavium</name>
    <dbReference type="NCBI Taxonomy" id="2838508"/>
    <lineage>
        <taxon>Bacteria</taxon>
        <taxon>Bacillati</taxon>
        <taxon>Bacillota</taxon>
        <taxon>Clostridia</taxon>
        <taxon>Christensenellales</taxon>
        <taxon>Christensenellaceae</taxon>
        <taxon>Candidatus Borkfalkia</taxon>
    </lineage>
</organism>
<dbReference type="EMBL" id="DXEW01000029">
    <property type="protein sequence ID" value="HIX50873.1"/>
    <property type="molecule type" value="Genomic_DNA"/>
</dbReference>
<comment type="caution">
    <text evidence="3">The sequence shown here is derived from an EMBL/GenBank/DDBJ whole genome shotgun (WGS) entry which is preliminary data.</text>
</comment>
<gene>
    <name evidence="3" type="ORF">H9851_06300</name>
</gene>
<dbReference type="Pfam" id="PF02355">
    <property type="entry name" value="SecD_SecF_C"/>
    <property type="match status" value="1"/>
</dbReference>
<keyword evidence="1" id="KW-1133">Transmembrane helix</keyword>
<feature type="transmembrane region" description="Helical" evidence="1">
    <location>
        <begin position="249"/>
        <end position="270"/>
    </location>
</feature>
<evidence type="ECO:0000259" key="2">
    <source>
        <dbReference type="Pfam" id="PF02355"/>
    </source>
</evidence>
<reference evidence="3" key="1">
    <citation type="journal article" date="2021" name="PeerJ">
        <title>Extensive microbial diversity within the chicken gut microbiome revealed by metagenomics and culture.</title>
        <authorList>
            <person name="Gilroy R."/>
            <person name="Ravi A."/>
            <person name="Getino M."/>
            <person name="Pursley I."/>
            <person name="Horton D.L."/>
            <person name="Alikhan N.F."/>
            <person name="Baker D."/>
            <person name="Gharbi K."/>
            <person name="Hall N."/>
            <person name="Watson M."/>
            <person name="Adriaenssens E.M."/>
            <person name="Foster-Nyarko E."/>
            <person name="Jarju S."/>
            <person name="Secka A."/>
            <person name="Antonio M."/>
            <person name="Oren A."/>
            <person name="Chaudhuri R.R."/>
            <person name="La Ragione R."/>
            <person name="Hildebrand F."/>
            <person name="Pallen M.J."/>
        </authorList>
    </citation>
    <scope>NUCLEOTIDE SEQUENCE</scope>
    <source>
        <strain evidence="3">2189</strain>
    </source>
</reference>
<protein>
    <recommendedName>
        <fullName evidence="2">Protein export membrane protein SecD/SecF C-terminal domain-containing protein</fullName>
    </recommendedName>
</protein>
<dbReference type="AlphaFoldDB" id="A0A9D2AUZ3"/>
<feature type="domain" description="Protein export membrane protein SecD/SecF C-terminal" evidence="2">
    <location>
        <begin position="145"/>
        <end position="305"/>
    </location>
</feature>
<evidence type="ECO:0000313" key="4">
    <source>
        <dbReference type="Proteomes" id="UP000886847"/>
    </source>
</evidence>
<dbReference type="SUPFAM" id="SSF82866">
    <property type="entry name" value="Multidrug efflux transporter AcrB transmembrane domain"/>
    <property type="match status" value="1"/>
</dbReference>
<feature type="transmembrane region" description="Helical" evidence="1">
    <location>
        <begin position="169"/>
        <end position="190"/>
    </location>
</feature>
<feature type="transmembrane region" description="Helical" evidence="1">
    <location>
        <begin position="141"/>
        <end position="162"/>
    </location>
</feature>
<reference evidence="3" key="2">
    <citation type="submission" date="2021-04" db="EMBL/GenBank/DDBJ databases">
        <authorList>
            <person name="Gilroy R."/>
        </authorList>
    </citation>
    <scope>NUCLEOTIDE SEQUENCE</scope>
    <source>
        <strain evidence="3">2189</strain>
    </source>
</reference>
<sequence length="338" mass="35543">MNKPVTKKALLLSLIVSLVLIIAGAAVFAFAGFNPDSTMRDASVIEVSDVMRLSDEEREALEDFCTERIEAQYSLAKVEYGEESATGGSILRYTLAGGETATAEFADSLEEAIVSGNVAGVSGGLVTVSVHTTANAPYTMYIWRTAIGAGAVVVLLFIYGCIRFKVGPGVTMLISAVRDLALTLALAALLRIPAGVGLIGVAVFALFFSALLNLLVFGKMRKDFASDEYKGIPAREAVAKSVADGSKTVLLIAVLAAALCVLLGIVGIFIGTDLLWSMLTALIAVAACVTSALFLSPAIYAGIKEKSDAVRANKARYNYTPEKKSKQEAAPVQESAEN</sequence>
<keyword evidence="1" id="KW-0812">Transmembrane</keyword>
<proteinExistence type="predicted"/>
<feature type="transmembrane region" description="Helical" evidence="1">
    <location>
        <begin position="276"/>
        <end position="301"/>
    </location>
</feature>
<evidence type="ECO:0000256" key="1">
    <source>
        <dbReference type="SAM" id="Phobius"/>
    </source>
</evidence>